<evidence type="ECO:0000256" key="1">
    <source>
        <dbReference type="ARBA" id="ARBA00004245"/>
    </source>
</evidence>
<evidence type="ECO:0000256" key="6">
    <source>
        <dbReference type="SAM" id="MobiDB-lite"/>
    </source>
</evidence>
<dbReference type="Pfam" id="PF15068">
    <property type="entry name" value="FAM101"/>
    <property type="match status" value="1"/>
</dbReference>
<sequence length="235" mass="27083">MVIAIDKVTETVAVVSRPSYQQQSVYSRFEFSDHRRHKEEINFRPVLHPIWYADTAYVYINNTRKRFVSKTFYEPRVRPQSFSDTTYNNPKSGELHYVTYLDYHVDENRKWFKTCVEIKAKKFTSAQILRSQNNNYINTSSIVSSSADMSPSHFSNGAFSNDDANFNRGPRSATAQDGSSFSERYDPGASQVFIPKRQDRSFGHQSLVNGQLILNFPNSKVDYNSNGFLDDYSDA</sequence>
<evidence type="ECO:0000256" key="4">
    <source>
        <dbReference type="ARBA" id="ARBA00022490"/>
    </source>
</evidence>
<protein>
    <submittedName>
        <fullName evidence="7">Uncharacterized protein</fullName>
    </submittedName>
</protein>
<dbReference type="GO" id="GO:0061181">
    <property type="term" value="P:regulation of chondrocyte development"/>
    <property type="evidence" value="ECO:0007669"/>
    <property type="project" value="InterPro"/>
</dbReference>
<feature type="region of interest" description="Disordered" evidence="6">
    <location>
        <begin position="160"/>
        <end position="184"/>
    </location>
</feature>
<reference evidence="7" key="1">
    <citation type="submission" date="2014-12" db="EMBL/GenBank/DDBJ databases">
        <title>Insight into the proteome of Arion vulgaris.</title>
        <authorList>
            <person name="Aradska J."/>
            <person name="Bulat T."/>
            <person name="Smidak R."/>
            <person name="Sarate P."/>
            <person name="Gangsoo J."/>
            <person name="Sialana F."/>
            <person name="Bilban M."/>
            <person name="Lubec G."/>
        </authorList>
    </citation>
    <scope>NUCLEOTIDE SEQUENCE</scope>
    <source>
        <tissue evidence="7">Skin</tissue>
    </source>
</reference>
<comment type="subunit">
    <text evidence="3">Interacts with FLNA and FLNB.</text>
</comment>
<dbReference type="InterPro" id="IPR028215">
    <property type="entry name" value="Refilin"/>
</dbReference>
<comment type="subcellular location">
    <subcellularLocation>
        <location evidence="1">Cytoplasm</location>
        <location evidence="1">Cytoskeleton</location>
    </subcellularLocation>
</comment>
<keyword evidence="4" id="KW-0963">Cytoplasm</keyword>
<comment type="similarity">
    <text evidence="2">Belongs to the Refilin family.</text>
</comment>
<proteinExistence type="inferred from homology"/>
<gene>
    <name evidence="7" type="primary">ORF76478</name>
</gene>
<feature type="compositionally biased region" description="Polar residues" evidence="6">
    <location>
        <begin position="173"/>
        <end position="182"/>
    </location>
</feature>
<dbReference type="GO" id="GO:0031005">
    <property type="term" value="F:filamin binding"/>
    <property type="evidence" value="ECO:0007669"/>
    <property type="project" value="InterPro"/>
</dbReference>
<dbReference type="GO" id="GO:0005856">
    <property type="term" value="C:cytoskeleton"/>
    <property type="evidence" value="ECO:0007669"/>
    <property type="project" value="UniProtKB-SubCell"/>
</dbReference>
<evidence type="ECO:0000256" key="5">
    <source>
        <dbReference type="ARBA" id="ARBA00023212"/>
    </source>
</evidence>
<name>A0A0B6ZR21_9EUPU</name>
<dbReference type="EMBL" id="HACG01024123">
    <property type="protein sequence ID" value="CEK70988.1"/>
    <property type="molecule type" value="Transcribed_RNA"/>
</dbReference>
<evidence type="ECO:0000313" key="7">
    <source>
        <dbReference type="EMBL" id="CEK70988.1"/>
    </source>
</evidence>
<keyword evidence="5" id="KW-0206">Cytoskeleton</keyword>
<evidence type="ECO:0000256" key="3">
    <source>
        <dbReference type="ARBA" id="ARBA00011189"/>
    </source>
</evidence>
<evidence type="ECO:0000256" key="2">
    <source>
        <dbReference type="ARBA" id="ARBA00009886"/>
    </source>
</evidence>
<organism evidence="7">
    <name type="scientific">Arion vulgaris</name>
    <dbReference type="NCBI Taxonomy" id="1028688"/>
    <lineage>
        <taxon>Eukaryota</taxon>
        <taxon>Metazoa</taxon>
        <taxon>Spiralia</taxon>
        <taxon>Lophotrochozoa</taxon>
        <taxon>Mollusca</taxon>
        <taxon>Gastropoda</taxon>
        <taxon>Heterobranchia</taxon>
        <taxon>Euthyneura</taxon>
        <taxon>Panpulmonata</taxon>
        <taxon>Eupulmonata</taxon>
        <taxon>Stylommatophora</taxon>
        <taxon>Helicina</taxon>
        <taxon>Arionoidea</taxon>
        <taxon>Arionidae</taxon>
        <taxon>Arion</taxon>
    </lineage>
</organism>
<dbReference type="GO" id="GO:0061572">
    <property type="term" value="P:actin filament bundle organization"/>
    <property type="evidence" value="ECO:0007669"/>
    <property type="project" value="InterPro"/>
</dbReference>
<accession>A0A0B6ZR21</accession>
<dbReference type="AlphaFoldDB" id="A0A0B6ZR21"/>